<dbReference type="GO" id="GO:0071949">
    <property type="term" value="F:FAD binding"/>
    <property type="evidence" value="ECO:0007669"/>
    <property type="project" value="InterPro"/>
</dbReference>
<comment type="cofactor">
    <cofactor evidence="1">
        <name>FAD</name>
        <dbReference type="ChEBI" id="CHEBI:57692"/>
    </cofactor>
</comment>
<dbReference type="Gene3D" id="3.50.50.60">
    <property type="entry name" value="FAD/NAD(P)-binding domain"/>
    <property type="match status" value="1"/>
</dbReference>
<dbReference type="SUPFAM" id="SSF51905">
    <property type="entry name" value="FAD/NAD(P)-binding domain"/>
    <property type="match status" value="1"/>
</dbReference>
<dbReference type="GO" id="GO:0016709">
    <property type="term" value="F:oxidoreductase activity, acting on paired donors, with incorporation or reduction of molecular oxygen, NAD(P)H as one donor, and incorporation of one atom of oxygen"/>
    <property type="evidence" value="ECO:0007669"/>
    <property type="project" value="UniProtKB-ARBA"/>
</dbReference>
<dbReference type="AlphaFoldDB" id="A0A1V0U969"/>
<protein>
    <recommendedName>
        <fullName evidence="4">FAD-binding domain-containing protein</fullName>
    </recommendedName>
</protein>
<evidence type="ECO:0000256" key="1">
    <source>
        <dbReference type="ARBA" id="ARBA00001974"/>
    </source>
</evidence>
<evidence type="ECO:0000313" key="6">
    <source>
        <dbReference type="Proteomes" id="UP000192445"/>
    </source>
</evidence>
<dbReference type="PANTHER" id="PTHR43004">
    <property type="entry name" value="TRK SYSTEM POTASSIUM UPTAKE PROTEIN"/>
    <property type="match status" value="1"/>
</dbReference>
<dbReference type="KEGG" id="svu:B1H20_09605"/>
<evidence type="ECO:0000313" key="5">
    <source>
        <dbReference type="EMBL" id="ARF61630.1"/>
    </source>
</evidence>
<keyword evidence="2" id="KW-0285">Flavoprotein</keyword>
<dbReference type="InterPro" id="IPR050641">
    <property type="entry name" value="RIFMO-like"/>
</dbReference>
<accession>A0A1V0U969</accession>
<proteinExistence type="predicted"/>
<organism evidence="5 6">
    <name type="scientific">Streptomyces violaceoruber</name>
    <dbReference type="NCBI Taxonomy" id="1935"/>
    <lineage>
        <taxon>Bacteria</taxon>
        <taxon>Bacillati</taxon>
        <taxon>Actinomycetota</taxon>
        <taxon>Actinomycetes</taxon>
        <taxon>Kitasatosporales</taxon>
        <taxon>Streptomycetaceae</taxon>
        <taxon>Streptomyces</taxon>
        <taxon>Streptomyces violaceoruber group</taxon>
    </lineage>
</organism>
<feature type="domain" description="FAD-binding" evidence="4">
    <location>
        <begin position="22"/>
        <end position="377"/>
    </location>
</feature>
<evidence type="ECO:0000259" key="4">
    <source>
        <dbReference type="Pfam" id="PF01494"/>
    </source>
</evidence>
<sequence length="550" mass="58233">MTARTQPPAPTTQGSSMSQENVPVLIVGGGLTGLSAAVFLAHHGVRATLVERHPGTSTHPKARAINPRTMELYRAVGMEERVTAGRSPISGNTDLVHVETLAGAERVRMPNASVEDISRISPARWTLIDQNQLEPILRARAEEVGVDLRFHTRLDAVTETADGVTATLTDVGTGESTELRAAYVIAADGSRSPVRDLLSIGSHGRGTLTNLVSFFFDADLEEPLRGRKIIAAYVNNPEVRGTIIPLDNDRKWVINVSFFPDKGQSAEDFTPERCVELVRAAVGVPDLELTLDSVDMPAWDISARVADTFARGRFLVAGDAAHVMPPTGAFGASTGIQDAYNLAWKLALVLADKAGPELLASYDAERRPVAEETVRQAMLRFAVREGKQFQDVAKDLVDEMTMTFGYVYPAGAFTGEGAGAGNITEEPDKPSGRPGARAPHVVIEGAHGPFSAVDLFPVGFTLLTAGASAPWAAAADAGRELGLVLQVRGVGAGGDYADTEGTFTERYGVADGGAVLVRPDGVVAWRAGSAPEGDVAATVTGVLRRILALD</sequence>
<dbReference type="STRING" id="1935.B1H20_09605"/>
<dbReference type="Proteomes" id="UP000192445">
    <property type="component" value="Chromosome"/>
</dbReference>
<dbReference type="PANTHER" id="PTHR43004:SF19">
    <property type="entry name" value="BINDING MONOOXYGENASE, PUTATIVE (JCVI)-RELATED"/>
    <property type="match status" value="1"/>
</dbReference>
<reference evidence="5 6" key="1">
    <citation type="submission" date="2017-03" db="EMBL/GenBank/DDBJ databases">
        <title>Complete Genome Sequence of a natural compounds producer, Streptomyces violaceus S21.</title>
        <authorList>
            <person name="Zhong C."/>
            <person name="Zhao Z."/>
            <person name="Fu J."/>
            <person name="Zong G."/>
            <person name="Qin R."/>
            <person name="Cao G."/>
        </authorList>
    </citation>
    <scope>NUCLEOTIDE SEQUENCE [LARGE SCALE GENOMIC DNA]</scope>
    <source>
        <strain evidence="5 6">S21</strain>
    </source>
</reference>
<dbReference type="EMBL" id="CP020570">
    <property type="protein sequence ID" value="ARF61630.1"/>
    <property type="molecule type" value="Genomic_DNA"/>
</dbReference>
<name>A0A1V0U969_STRVN</name>
<dbReference type="InterPro" id="IPR002938">
    <property type="entry name" value="FAD-bd"/>
</dbReference>
<gene>
    <name evidence="5" type="ORF">B1H20_09605</name>
</gene>
<keyword evidence="3" id="KW-0274">FAD</keyword>
<evidence type="ECO:0000256" key="2">
    <source>
        <dbReference type="ARBA" id="ARBA00022630"/>
    </source>
</evidence>
<dbReference type="Pfam" id="PF21274">
    <property type="entry name" value="Rng_hyd_C"/>
    <property type="match status" value="1"/>
</dbReference>
<evidence type="ECO:0000256" key="3">
    <source>
        <dbReference type="ARBA" id="ARBA00022827"/>
    </source>
</evidence>
<dbReference type="Pfam" id="PF01494">
    <property type="entry name" value="FAD_binding_3"/>
    <property type="match status" value="1"/>
</dbReference>
<dbReference type="InterPro" id="IPR036188">
    <property type="entry name" value="FAD/NAD-bd_sf"/>
</dbReference>
<dbReference type="PRINTS" id="PR00420">
    <property type="entry name" value="RNGMNOXGNASE"/>
</dbReference>
<dbReference type="Gene3D" id="3.40.30.120">
    <property type="match status" value="1"/>
</dbReference>
<dbReference type="Gene3D" id="3.30.9.10">
    <property type="entry name" value="D-Amino Acid Oxidase, subunit A, domain 2"/>
    <property type="match status" value="1"/>
</dbReference>